<dbReference type="Proteomes" id="UP000830395">
    <property type="component" value="Chromosome 30"/>
</dbReference>
<reference evidence="1" key="1">
    <citation type="submission" date="2020-02" db="EMBL/GenBank/DDBJ databases">
        <title>Genome sequencing of the panga catfish, Pangasius djambal.</title>
        <authorList>
            <person name="Wen M."/>
            <person name="Zahm M."/>
            <person name="Roques C."/>
            <person name="Cabau C."/>
            <person name="Klopp C."/>
            <person name="Donnadieu C."/>
            <person name="Jouanno E."/>
            <person name="Avarre J.-C."/>
            <person name="Campet M."/>
            <person name="Ha T."/>
            <person name="Dugue R."/>
            <person name="Lampietro C."/>
            <person name="Louis A."/>
            <person name="Herpin A."/>
            <person name="Echchiki A."/>
            <person name="Berthelot C."/>
            <person name="Parey E."/>
            <person name="Roest-Crollius H."/>
            <person name="Braasch I."/>
            <person name="Postlethwait J.H."/>
            <person name="Bobe J."/>
            <person name="Montfort J."/>
            <person name="Bouchez O."/>
            <person name="Begum T."/>
            <person name="Schartl M."/>
            <person name="Gustiano R."/>
            <person name="Guiguen Y."/>
        </authorList>
    </citation>
    <scope>NUCLEOTIDE SEQUENCE</scope>
    <source>
        <strain evidence="1">Pdj_M5554</strain>
    </source>
</reference>
<accession>A0ACC5ZP81</accession>
<proteinExistence type="predicted"/>
<evidence type="ECO:0000313" key="1">
    <source>
        <dbReference type="EMBL" id="MCJ8749824.1"/>
    </source>
</evidence>
<sequence>MSLACMLRFKHVRMFLCTDYFGVAGTVYCMLFGSYMQVRNDGGVWKTSGVFKRNPHSDLWQEFFHVLLNVPDCVSLPCLRVLRERLSAALQDNYSTKLLGLKNRLVVQILESRTSRR</sequence>
<name>A0ACC5ZP81_9TELE</name>
<dbReference type="EMBL" id="CM041004">
    <property type="protein sequence ID" value="MCJ8749824.1"/>
    <property type="molecule type" value="Genomic_DNA"/>
</dbReference>
<organism evidence="1 2">
    <name type="scientific">Pangasius djambal</name>
    <dbReference type="NCBI Taxonomy" id="1691987"/>
    <lineage>
        <taxon>Eukaryota</taxon>
        <taxon>Metazoa</taxon>
        <taxon>Chordata</taxon>
        <taxon>Craniata</taxon>
        <taxon>Vertebrata</taxon>
        <taxon>Euteleostomi</taxon>
        <taxon>Actinopterygii</taxon>
        <taxon>Neopterygii</taxon>
        <taxon>Teleostei</taxon>
        <taxon>Ostariophysi</taxon>
        <taxon>Siluriformes</taxon>
        <taxon>Pangasiidae</taxon>
        <taxon>Pangasius</taxon>
    </lineage>
</organism>
<gene>
    <name evidence="1" type="ORF">PDJAM_G00192160</name>
</gene>
<comment type="caution">
    <text evidence="1">The sequence shown here is derived from an EMBL/GenBank/DDBJ whole genome shotgun (WGS) entry which is preliminary data.</text>
</comment>
<keyword evidence="2" id="KW-1185">Reference proteome</keyword>
<protein>
    <submittedName>
        <fullName evidence="1">Uncharacterized protein</fullName>
    </submittedName>
</protein>
<evidence type="ECO:0000313" key="2">
    <source>
        <dbReference type="Proteomes" id="UP000830395"/>
    </source>
</evidence>